<name>A0ABY4QYN6_9ACTN</name>
<evidence type="ECO:0000313" key="2">
    <source>
        <dbReference type="EMBL" id="UQX88655.1"/>
    </source>
</evidence>
<sequence>MGADTEVAAGADEGTRYERQRRRRDVAFTWMATCALSAYPLPDNGKQLRVVVREAASRSDTTDAWPLPGGIGASAPAAHR</sequence>
<evidence type="ECO:0000313" key="3">
    <source>
        <dbReference type="Proteomes" id="UP001056336"/>
    </source>
</evidence>
<feature type="region of interest" description="Disordered" evidence="1">
    <location>
        <begin position="57"/>
        <end position="80"/>
    </location>
</feature>
<evidence type="ECO:0008006" key="4">
    <source>
        <dbReference type="Google" id="ProtNLM"/>
    </source>
</evidence>
<dbReference type="EMBL" id="CP097332">
    <property type="protein sequence ID" value="UQX88655.1"/>
    <property type="molecule type" value="Genomic_DNA"/>
</dbReference>
<organism evidence="2 3">
    <name type="scientific">Jatrophihabitans telluris</name>
    <dbReference type="NCBI Taxonomy" id="2038343"/>
    <lineage>
        <taxon>Bacteria</taxon>
        <taxon>Bacillati</taxon>
        <taxon>Actinomycetota</taxon>
        <taxon>Actinomycetes</taxon>
        <taxon>Jatrophihabitantales</taxon>
        <taxon>Jatrophihabitantaceae</taxon>
        <taxon>Jatrophihabitans</taxon>
    </lineage>
</organism>
<feature type="region of interest" description="Disordered" evidence="1">
    <location>
        <begin position="1"/>
        <end position="20"/>
    </location>
</feature>
<reference evidence="2" key="1">
    <citation type="journal article" date="2018" name="Int. J. Syst. Evol. Microbiol.">
        <title>Jatrophihabitans telluris sp. nov., isolated from sediment soil of lava forest wetlands and the emended description of the genus Jatrophihabitans.</title>
        <authorList>
            <person name="Lee K.C."/>
            <person name="Suh M.K."/>
            <person name="Eom M.K."/>
            <person name="Kim K.K."/>
            <person name="Kim J.S."/>
            <person name="Kim D.S."/>
            <person name="Ko S.H."/>
            <person name="Shin Y.K."/>
            <person name="Lee J.S."/>
        </authorList>
    </citation>
    <scope>NUCLEOTIDE SEQUENCE</scope>
    <source>
        <strain evidence="2">N237</strain>
    </source>
</reference>
<protein>
    <recommendedName>
        <fullName evidence="4">NUDIX hydrolase</fullName>
    </recommendedName>
</protein>
<proteinExistence type="predicted"/>
<accession>A0ABY4QYN6</accession>
<reference evidence="2" key="2">
    <citation type="submission" date="2022-05" db="EMBL/GenBank/DDBJ databases">
        <authorList>
            <person name="Kim J.-S."/>
            <person name="Lee K."/>
            <person name="Suh M."/>
            <person name="Eom M."/>
            <person name="Kim J.-S."/>
            <person name="Kim D.-S."/>
            <person name="Ko S.-H."/>
            <person name="Shin Y."/>
            <person name="Lee J.-S."/>
        </authorList>
    </citation>
    <scope>NUCLEOTIDE SEQUENCE</scope>
    <source>
        <strain evidence="2">N237</strain>
    </source>
</reference>
<evidence type="ECO:0000256" key="1">
    <source>
        <dbReference type="SAM" id="MobiDB-lite"/>
    </source>
</evidence>
<dbReference type="Proteomes" id="UP001056336">
    <property type="component" value="Chromosome"/>
</dbReference>
<keyword evidence="3" id="KW-1185">Reference proteome</keyword>
<gene>
    <name evidence="2" type="ORF">M6D93_01325</name>
</gene>
<dbReference type="RefSeq" id="WP_249772355.1">
    <property type="nucleotide sequence ID" value="NZ_CP097332.1"/>
</dbReference>